<dbReference type="Proteomes" id="UP000095282">
    <property type="component" value="Unplaced"/>
</dbReference>
<dbReference type="AlphaFoldDB" id="A0A1I7TGG1"/>
<proteinExistence type="predicted"/>
<dbReference type="WBParaSite" id="Csp11.Scaffold605.g5690.t2">
    <property type="protein sequence ID" value="Csp11.Scaffold605.g5690.t2"/>
    <property type="gene ID" value="Csp11.Scaffold605.g5690"/>
</dbReference>
<reference evidence="3" key="1">
    <citation type="submission" date="2016-11" db="UniProtKB">
        <authorList>
            <consortium name="WormBaseParasite"/>
        </authorList>
    </citation>
    <scope>IDENTIFICATION</scope>
</reference>
<keyword evidence="2" id="KW-1185">Reference proteome</keyword>
<name>A0A1I7TGG1_9PELO</name>
<sequence length="307" mass="36852">MELNSEDLHAVERKKEEDSHTYAYYHHCVVSLEKPPSEFPLKITPEKLFIPSSGHLDIQIVNPRTEEGFSVNVTLSSLSLEITRFWYMNKGKEEEGKEKQHNEFCHKFENDKKTVYFRIGHAKTLNPLLKVSLETPEGSVEIKCSRWFEAIEETESERGRPGIELMTFRRLELSAESKSLEVKEKFLEYQKNQNRRNRLIKMVFEDEEKEIENMLVGYEYPLEEYVKKAKRELKERRDRLNEKLFLENWQKIDELSDDQIKKLFEEEKRKEAIERLEKEEEMEKKRKLEMKKDPIVKKKKKKKCVVM</sequence>
<evidence type="ECO:0000256" key="1">
    <source>
        <dbReference type="SAM" id="Coils"/>
    </source>
</evidence>
<organism evidence="2 3">
    <name type="scientific">Caenorhabditis tropicalis</name>
    <dbReference type="NCBI Taxonomy" id="1561998"/>
    <lineage>
        <taxon>Eukaryota</taxon>
        <taxon>Metazoa</taxon>
        <taxon>Ecdysozoa</taxon>
        <taxon>Nematoda</taxon>
        <taxon>Chromadorea</taxon>
        <taxon>Rhabditida</taxon>
        <taxon>Rhabditina</taxon>
        <taxon>Rhabditomorpha</taxon>
        <taxon>Rhabditoidea</taxon>
        <taxon>Rhabditidae</taxon>
        <taxon>Peloderinae</taxon>
        <taxon>Caenorhabditis</taxon>
    </lineage>
</organism>
<accession>A0A1I7TGG1</accession>
<feature type="coiled-coil region" evidence="1">
    <location>
        <begin position="223"/>
        <end position="293"/>
    </location>
</feature>
<keyword evidence="1" id="KW-0175">Coiled coil</keyword>
<evidence type="ECO:0000313" key="2">
    <source>
        <dbReference type="Proteomes" id="UP000095282"/>
    </source>
</evidence>
<evidence type="ECO:0000313" key="3">
    <source>
        <dbReference type="WBParaSite" id="Csp11.Scaffold605.g5690.t2"/>
    </source>
</evidence>
<protein>
    <submittedName>
        <fullName evidence="3">Major sperm protein</fullName>
    </submittedName>
</protein>